<dbReference type="Pfam" id="PF00072">
    <property type="entry name" value="Response_reg"/>
    <property type="match status" value="1"/>
</dbReference>
<dbReference type="InterPro" id="IPR004358">
    <property type="entry name" value="Sig_transdc_His_kin-like_C"/>
</dbReference>
<dbReference type="Pfam" id="PF00512">
    <property type="entry name" value="HisKA"/>
    <property type="match status" value="1"/>
</dbReference>
<feature type="modified residue" description="4-aspartylphosphate" evidence="5">
    <location>
        <position position="621"/>
    </location>
</feature>
<dbReference type="Proteomes" id="UP000094849">
    <property type="component" value="Unassembled WGS sequence"/>
</dbReference>
<dbReference type="PRINTS" id="PR00344">
    <property type="entry name" value="BCTRLSENSOR"/>
</dbReference>
<dbReference type="PROSITE" id="PS50110">
    <property type="entry name" value="RESPONSE_REGULATORY"/>
    <property type="match status" value="1"/>
</dbReference>
<evidence type="ECO:0000256" key="2">
    <source>
        <dbReference type="ARBA" id="ARBA00012438"/>
    </source>
</evidence>
<sequence>MLKRFFESRLLANSEYQQALVRLGIWLFCFLSMWFAIQTNYYSVDLQLFVTLYTSYFTYFVLLLVSIVIWPKVPYRVEIDLIIDISATSLAILLTSDAFSPFYLIYHWIYISYGIRYGARPLMIASILSFLSYAMVLTYLQQWQVHIFEAFVFVLLLLVIPAYQYILLRQLHKARREAMLAKQARGNFLATMTHELRTPLVGVMGMARLLQNTPLDAEQKEYVQSINDSVRLLRSMISDVLDLSKIDANKLELTSDWFDLHELVKNISSSLASEAQGKKLEMYCWVDPEIPQKLYGDRLRVTQILFNMVGNAIKFTDHGYVCLRVTLAEADANVPTRHILFEVEDSGIGIPEDKLAEIFNAYWQSESASQQRRYEGSGLGTSVIRDLTGLMKGRVNVVSRLGEGTKFSVQLPLLGEEVDSPPQPVVPMTRRYPLLKGKKVLIYDQDPNALQLHLQFADELEMETLAAMELNAFCRQLSGDVNLVLVCDSFSDSSIKQVIRCVNTIEPSIPMVLAVYRTQNLSYTSINTPLLIKPFLCTEFAKVVMELLVPHQEQNQEAEALLEKTSNNRSINVLLADDNAIASKVMATLLKQRGHRVKVTKSGKEALQALNEKEYELAFVDLCMPDVDGIEFTRLYRERESQSRYMPIYALTANSVEDMMEHCIRVGMDGFLTKPVEPEELDGIIERHLSGRLNSKHWLPVPS</sequence>
<dbReference type="Gene3D" id="3.30.565.10">
    <property type="entry name" value="Histidine kinase-like ATPase, C-terminal domain"/>
    <property type="match status" value="1"/>
</dbReference>
<feature type="domain" description="Response regulatory" evidence="8">
    <location>
        <begin position="572"/>
        <end position="689"/>
    </location>
</feature>
<dbReference type="AlphaFoldDB" id="A0A1E2UJK7"/>
<dbReference type="Gene3D" id="1.10.287.130">
    <property type="match status" value="1"/>
</dbReference>
<dbReference type="InterPro" id="IPR003594">
    <property type="entry name" value="HATPase_dom"/>
</dbReference>
<evidence type="ECO:0000259" key="8">
    <source>
        <dbReference type="PROSITE" id="PS50110"/>
    </source>
</evidence>
<dbReference type="CDD" id="cd00082">
    <property type="entry name" value="HisKA"/>
    <property type="match status" value="1"/>
</dbReference>
<evidence type="ECO:0000313" key="9">
    <source>
        <dbReference type="EMBL" id="ODB94530.1"/>
    </source>
</evidence>
<evidence type="ECO:0000259" key="7">
    <source>
        <dbReference type="PROSITE" id="PS50109"/>
    </source>
</evidence>
<feature type="transmembrane region" description="Helical" evidence="6">
    <location>
        <begin position="20"/>
        <end position="37"/>
    </location>
</feature>
<dbReference type="InterPro" id="IPR003661">
    <property type="entry name" value="HisK_dim/P_dom"/>
</dbReference>
<reference evidence="9 10" key="1">
    <citation type="submission" date="2016-03" db="EMBL/GenBank/DDBJ databases">
        <title>Chemosynthetic sulphur-oxidizing symbionts of marine invertebrate animals are capable of nitrogen fixation.</title>
        <authorList>
            <person name="Petersen J.M."/>
            <person name="Kemper A."/>
            <person name="Gruber-Vodicka H."/>
            <person name="Cardini U."/>
            <person name="Geest Mvander."/>
            <person name="Kleiner M."/>
            <person name="Bulgheresi S."/>
            <person name="Fussmann M."/>
            <person name="Herbold C."/>
            <person name="Seah B.K.B."/>
            <person name="Antony C.Paul."/>
            <person name="Liu D."/>
            <person name="Belitz A."/>
            <person name="Weber M."/>
        </authorList>
    </citation>
    <scope>NUCLEOTIDE SEQUENCE [LARGE SCALE GENOMIC DNA]</scope>
    <source>
        <strain evidence="9">G_D</strain>
    </source>
</reference>
<dbReference type="SMART" id="SM00388">
    <property type="entry name" value="HisKA"/>
    <property type="match status" value="1"/>
</dbReference>
<dbReference type="InterPro" id="IPR011006">
    <property type="entry name" value="CheY-like_superfamily"/>
</dbReference>
<dbReference type="SUPFAM" id="SSF47384">
    <property type="entry name" value="Homodimeric domain of signal transducing histidine kinase"/>
    <property type="match status" value="1"/>
</dbReference>
<gene>
    <name evidence="9" type="ORF">A3196_18600</name>
</gene>
<dbReference type="GO" id="GO:0000155">
    <property type="term" value="F:phosphorelay sensor kinase activity"/>
    <property type="evidence" value="ECO:0007669"/>
    <property type="project" value="InterPro"/>
</dbReference>
<comment type="catalytic activity">
    <reaction evidence="1">
        <text>ATP + protein L-histidine = ADP + protein N-phospho-L-histidine.</text>
        <dbReference type="EC" id="2.7.13.3"/>
    </reaction>
</comment>
<feature type="transmembrane region" description="Helical" evidence="6">
    <location>
        <begin position="90"/>
        <end position="110"/>
    </location>
</feature>
<evidence type="ECO:0000256" key="3">
    <source>
        <dbReference type="ARBA" id="ARBA00022553"/>
    </source>
</evidence>
<dbReference type="Gene3D" id="3.40.50.2300">
    <property type="match status" value="1"/>
</dbReference>
<dbReference type="InterPro" id="IPR005467">
    <property type="entry name" value="His_kinase_dom"/>
</dbReference>
<name>A0A1E2UJK7_9GAMM</name>
<evidence type="ECO:0000313" key="10">
    <source>
        <dbReference type="Proteomes" id="UP000094849"/>
    </source>
</evidence>
<keyword evidence="6" id="KW-0472">Membrane</keyword>
<dbReference type="PANTHER" id="PTHR45339">
    <property type="entry name" value="HYBRID SIGNAL TRANSDUCTION HISTIDINE KINASE J"/>
    <property type="match status" value="1"/>
</dbReference>
<dbReference type="SUPFAM" id="SSF52172">
    <property type="entry name" value="CheY-like"/>
    <property type="match status" value="1"/>
</dbReference>
<feature type="transmembrane region" description="Helical" evidence="6">
    <location>
        <begin position="122"/>
        <end position="141"/>
    </location>
</feature>
<feature type="domain" description="Histidine kinase" evidence="7">
    <location>
        <begin position="191"/>
        <end position="415"/>
    </location>
</feature>
<dbReference type="SUPFAM" id="SSF55874">
    <property type="entry name" value="ATPase domain of HSP90 chaperone/DNA topoisomerase II/histidine kinase"/>
    <property type="match status" value="1"/>
</dbReference>
<evidence type="ECO:0000256" key="5">
    <source>
        <dbReference type="PROSITE-ProRule" id="PRU00169"/>
    </source>
</evidence>
<dbReference type="SMART" id="SM00448">
    <property type="entry name" value="REC"/>
    <property type="match status" value="1"/>
</dbReference>
<evidence type="ECO:0000256" key="4">
    <source>
        <dbReference type="ARBA" id="ARBA00023012"/>
    </source>
</evidence>
<dbReference type="FunFam" id="3.30.565.10:FF:000010">
    <property type="entry name" value="Sensor histidine kinase RcsC"/>
    <property type="match status" value="1"/>
</dbReference>
<keyword evidence="4" id="KW-0902">Two-component regulatory system</keyword>
<dbReference type="CDD" id="cd16922">
    <property type="entry name" value="HATPase_EvgS-ArcB-TorS-like"/>
    <property type="match status" value="1"/>
</dbReference>
<feature type="transmembrane region" description="Helical" evidence="6">
    <location>
        <begin position="147"/>
        <end position="168"/>
    </location>
</feature>
<keyword evidence="10" id="KW-1185">Reference proteome</keyword>
<proteinExistence type="predicted"/>
<keyword evidence="6" id="KW-1133">Transmembrane helix</keyword>
<dbReference type="EMBL" id="LVJZ01000004">
    <property type="protein sequence ID" value="ODB94530.1"/>
    <property type="molecule type" value="Genomic_DNA"/>
</dbReference>
<keyword evidence="6" id="KW-0812">Transmembrane</keyword>
<evidence type="ECO:0000256" key="1">
    <source>
        <dbReference type="ARBA" id="ARBA00000085"/>
    </source>
</evidence>
<dbReference type="InterPro" id="IPR001789">
    <property type="entry name" value="Sig_transdc_resp-reg_receiver"/>
</dbReference>
<dbReference type="InterPro" id="IPR036890">
    <property type="entry name" value="HATPase_C_sf"/>
</dbReference>
<dbReference type="OrthoDB" id="5563233at2"/>
<organism evidence="9 10">
    <name type="scientific">Candidatus Thiodiazotropha endoloripes</name>
    <dbReference type="NCBI Taxonomy" id="1818881"/>
    <lineage>
        <taxon>Bacteria</taxon>
        <taxon>Pseudomonadati</taxon>
        <taxon>Pseudomonadota</taxon>
        <taxon>Gammaproteobacteria</taxon>
        <taxon>Chromatiales</taxon>
        <taxon>Sedimenticolaceae</taxon>
        <taxon>Candidatus Thiodiazotropha</taxon>
    </lineage>
</organism>
<dbReference type="Pfam" id="PF02518">
    <property type="entry name" value="HATPase_c"/>
    <property type="match status" value="1"/>
</dbReference>
<dbReference type="CDD" id="cd17546">
    <property type="entry name" value="REC_hyHK_CKI1_RcsC-like"/>
    <property type="match status" value="1"/>
</dbReference>
<accession>A0A1E2UJK7</accession>
<dbReference type="PROSITE" id="PS50109">
    <property type="entry name" value="HIS_KIN"/>
    <property type="match status" value="1"/>
</dbReference>
<comment type="caution">
    <text evidence="9">The sequence shown here is derived from an EMBL/GenBank/DDBJ whole genome shotgun (WGS) entry which is preliminary data.</text>
</comment>
<dbReference type="SMART" id="SM00387">
    <property type="entry name" value="HATPase_c"/>
    <property type="match status" value="1"/>
</dbReference>
<dbReference type="STRING" id="1818881.A3196_18600"/>
<evidence type="ECO:0000256" key="6">
    <source>
        <dbReference type="SAM" id="Phobius"/>
    </source>
</evidence>
<feature type="transmembrane region" description="Helical" evidence="6">
    <location>
        <begin position="49"/>
        <end position="70"/>
    </location>
</feature>
<dbReference type="EC" id="2.7.13.3" evidence="2"/>
<dbReference type="InterPro" id="IPR036097">
    <property type="entry name" value="HisK_dim/P_sf"/>
</dbReference>
<dbReference type="PANTHER" id="PTHR45339:SF1">
    <property type="entry name" value="HYBRID SIGNAL TRANSDUCTION HISTIDINE KINASE J"/>
    <property type="match status" value="1"/>
</dbReference>
<keyword evidence="3 5" id="KW-0597">Phosphoprotein</keyword>
<protein>
    <recommendedName>
        <fullName evidence="2">histidine kinase</fullName>
        <ecNumber evidence="2">2.7.13.3</ecNumber>
    </recommendedName>
</protein>